<dbReference type="Pfam" id="PF05873">
    <property type="entry name" value="Mt_ATP-synt_D"/>
    <property type="match status" value="1"/>
</dbReference>
<dbReference type="SUPFAM" id="SSF161065">
    <property type="entry name" value="ATP synthase D chain-like"/>
    <property type="match status" value="1"/>
</dbReference>
<keyword evidence="14" id="KW-1185">Reference proteome</keyword>
<dbReference type="PIRSF" id="PIRSF005514">
    <property type="entry name" value="ATPase_F0_D_mt"/>
    <property type="match status" value="1"/>
</dbReference>
<dbReference type="Gene3D" id="6.10.280.70">
    <property type="match status" value="1"/>
</dbReference>
<evidence type="ECO:0000313" key="14">
    <source>
        <dbReference type="Proteomes" id="UP000095023"/>
    </source>
</evidence>
<keyword evidence="4" id="KW-0813">Transport</keyword>
<organism evidence="13 14">
    <name type="scientific">Tortispora caseinolytica NRRL Y-17796</name>
    <dbReference type="NCBI Taxonomy" id="767744"/>
    <lineage>
        <taxon>Eukaryota</taxon>
        <taxon>Fungi</taxon>
        <taxon>Dikarya</taxon>
        <taxon>Ascomycota</taxon>
        <taxon>Saccharomycotina</taxon>
        <taxon>Trigonopsidomycetes</taxon>
        <taxon>Trigonopsidales</taxon>
        <taxon>Trigonopsidaceae</taxon>
        <taxon>Tortispora</taxon>
    </lineage>
</organism>
<evidence type="ECO:0000313" key="13">
    <source>
        <dbReference type="EMBL" id="ODV91908.1"/>
    </source>
</evidence>
<dbReference type="AlphaFoldDB" id="A0A1E4TJR3"/>
<evidence type="ECO:0000256" key="4">
    <source>
        <dbReference type="ARBA" id="ARBA00022448"/>
    </source>
</evidence>
<keyword evidence="8" id="KW-0406">Ion transport</keyword>
<evidence type="ECO:0000256" key="7">
    <source>
        <dbReference type="ARBA" id="ARBA00022792"/>
    </source>
</evidence>
<evidence type="ECO:0000256" key="12">
    <source>
        <dbReference type="SAM" id="Coils"/>
    </source>
</evidence>
<evidence type="ECO:0000256" key="10">
    <source>
        <dbReference type="ARBA" id="ARBA00023136"/>
    </source>
</evidence>
<keyword evidence="10" id="KW-0472">Membrane</keyword>
<evidence type="ECO:0000256" key="5">
    <source>
        <dbReference type="ARBA" id="ARBA00022547"/>
    </source>
</evidence>
<comment type="similarity">
    <text evidence="2">Belongs to the ATPase d subunit family.</text>
</comment>
<gene>
    <name evidence="13" type="ORF">CANCADRAFT_22959</name>
</gene>
<evidence type="ECO:0000256" key="9">
    <source>
        <dbReference type="ARBA" id="ARBA00023128"/>
    </source>
</evidence>
<sequence length="168" mass="18961">AAVKVDWAKLTTTLGLKGNTLQSLTSFRKRHEDALRQVTELKAQPAEVDFAYYRSVLKNQKVIDELEKYAKSFKPVTYDVSKILKTIDAFEAKAVDNAKTTEEKVASELKQLQAALDDIETARPIDQLTVDDVVKARPDIDEKVDEMVIKGKWNIPGYKEKFGSLVIM</sequence>
<comment type="subcellular location">
    <subcellularLocation>
        <location evidence="1">Mitochondrion inner membrane</location>
    </subcellularLocation>
</comment>
<evidence type="ECO:0000256" key="2">
    <source>
        <dbReference type="ARBA" id="ARBA00006842"/>
    </source>
</evidence>
<dbReference type="EMBL" id="KV453841">
    <property type="protein sequence ID" value="ODV91908.1"/>
    <property type="molecule type" value="Genomic_DNA"/>
</dbReference>
<protein>
    <recommendedName>
        <fullName evidence="3">ATP synthase subunit d, mitochondrial</fullName>
    </recommendedName>
</protein>
<dbReference type="GO" id="GO:0005743">
    <property type="term" value="C:mitochondrial inner membrane"/>
    <property type="evidence" value="ECO:0007669"/>
    <property type="project" value="UniProtKB-SubCell"/>
</dbReference>
<feature type="non-terminal residue" evidence="13">
    <location>
        <position position="1"/>
    </location>
</feature>
<accession>A0A1E4TJR3</accession>
<reference evidence="14" key="1">
    <citation type="submission" date="2016-02" db="EMBL/GenBank/DDBJ databases">
        <title>Comparative genomics of biotechnologically important yeasts.</title>
        <authorList>
            <consortium name="DOE Joint Genome Institute"/>
            <person name="Riley R."/>
            <person name="Haridas S."/>
            <person name="Wolfe K.H."/>
            <person name="Lopes M.R."/>
            <person name="Hittinger C.T."/>
            <person name="Goker M."/>
            <person name="Salamov A."/>
            <person name="Wisecaver J."/>
            <person name="Long T.M."/>
            <person name="Aerts A.L."/>
            <person name="Barry K."/>
            <person name="Choi C."/>
            <person name="Clum A."/>
            <person name="Coughlan A.Y."/>
            <person name="Deshpande S."/>
            <person name="Douglass A.P."/>
            <person name="Hanson S.J."/>
            <person name="Klenk H.-P."/>
            <person name="Labutti K."/>
            <person name="Lapidus A."/>
            <person name="Lindquist E."/>
            <person name="Lipzen A."/>
            <person name="Meier-Kolthoff J.P."/>
            <person name="Ohm R.A."/>
            <person name="Otillar R.P."/>
            <person name="Pangilinan J."/>
            <person name="Peng Y."/>
            <person name="Rokas A."/>
            <person name="Rosa C.A."/>
            <person name="Scheuner C."/>
            <person name="Sibirny A.A."/>
            <person name="Slot J.C."/>
            <person name="Stielow J.B."/>
            <person name="Sun H."/>
            <person name="Kurtzman C.P."/>
            <person name="Blackwell M."/>
            <person name="Jeffries T.W."/>
            <person name="Grigoriev I.V."/>
        </authorList>
    </citation>
    <scope>NUCLEOTIDE SEQUENCE [LARGE SCALE GENOMIC DNA]</scope>
    <source>
        <strain evidence="14">NRRL Y-17796</strain>
    </source>
</reference>
<dbReference type="GO" id="GO:0046933">
    <property type="term" value="F:proton-transporting ATP synthase activity, rotational mechanism"/>
    <property type="evidence" value="ECO:0007669"/>
    <property type="project" value="EnsemblFungi"/>
</dbReference>
<keyword evidence="5" id="KW-0138">CF(0)</keyword>
<dbReference type="Proteomes" id="UP000095023">
    <property type="component" value="Unassembled WGS sequence"/>
</dbReference>
<feature type="coiled-coil region" evidence="12">
    <location>
        <begin position="95"/>
        <end position="122"/>
    </location>
</feature>
<keyword evidence="6" id="KW-0375">Hydrogen ion transport</keyword>
<dbReference type="PANTHER" id="PTHR12700">
    <property type="entry name" value="ATP SYNTHASE SUBUNIT D, MITOCHONDRIAL"/>
    <property type="match status" value="1"/>
</dbReference>
<proteinExistence type="inferred from homology"/>
<keyword evidence="9" id="KW-0496">Mitochondrion</keyword>
<dbReference type="InterPro" id="IPR036228">
    <property type="entry name" value="ATP_synth_F0_dsu_sf_mt"/>
</dbReference>
<evidence type="ECO:0000256" key="11">
    <source>
        <dbReference type="ARBA" id="ARBA00023310"/>
    </source>
</evidence>
<dbReference type="InterPro" id="IPR008689">
    <property type="entry name" value="ATP_synth_F0_dsu_mt"/>
</dbReference>
<evidence type="ECO:0000256" key="6">
    <source>
        <dbReference type="ARBA" id="ARBA00022781"/>
    </source>
</evidence>
<evidence type="ECO:0000256" key="1">
    <source>
        <dbReference type="ARBA" id="ARBA00004273"/>
    </source>
</evidence>
<dbReference type="OrthoDB" id="35799at2759"/>
<evidence type="ECO:0000256" key="8">
    <source>
        <dbReference type="ARBA" id="ARBA00023065"/>
    </source>
</evidence>
<keyword evidence="11" id="KW-0066">ATP synthesis</keyword>
<keyword evidence="7" id="KW-0999">Mitochondrion inner membrane</keyword>
<evidence type="ECO:0000256" key="3">
    <source>
        <dbReference type="ARBA" id="ARBA00021688"/>
    </source>
</evidence>
<name>A0A1E4TJR3_9ASCO</name>
<dbReference type="GO" id="GO:0045259">
    <property type="term" value="C:proton-transporting ATP synthase complex"/>
    <property type="evidence" value="ECO:0007669"/>
    <property type="project" value="UniProtKB-KW"/>
</dbReference>
<keyword evidence="12" id="KW-0175">Coiled coil</keyword>